<dbReference type="Proteomes" id="UP001220010">
    <property type="component" value="Unassembled WGS sequence"/>
</dbReference>
<dbReference type="PIRSF" id="PIRSF000414">
    <property type="entry name" value="AICARFT_IMPCHas"/>
    <property type="match status" value="1"/>
</dbReference>
<dbReference type="EMBL" id="JARFPK010000011">
    <property type="protein sequence ID" value="MDF0590344.1"/>
    <property type="molecule type" value="Genomic_DNA"/>
</dbReference>
<gene>
    <name evidence="1" type="ORF">P0O15_04050</name>
</gene>
<dbReference type="InterPro" id="IPR024051">
    <property type="entry name" value="AICAR_Tfase_dup_dom_sf"/>
</dbReference>
<protein>
    <submittedName>
        <fullName evidence="1">Phosphoribosylaminoimidazolecarboxamide formyltransferase</fullName>
    </submittedName>
</protein>
<organism evidence="1 2">
    <name type="scientific">Candidatus Methanocrinis natronophilus</name>
    <dbReference type="NCBI Taxonomy" id="3033396"/>
    <lineage>
        <taxon>Archaea</taxon>
        <taxon>Methanobacteriati</taxon>
        <taxon>Methanobacteriota</taxon>
        <taxon>Stenosarchaea group</taxon>
        <taxon>Methanomicrobia</taxon>
        <taxon>Methanotrichales</taxon>
        <taxon>Methanotrichaceae</taxon>
        <taxon>Methanocrinis</taxon>
    </lineage>
</organism>
<dbReference type="SMART" id="SM00798">
    <property type="entry name" value="AICARFT_IMPCHas"/>
    <property type="match status" value="1"/>
</dbReference>
<dbReference type="InterPro" id="IPR016193">
    <property type="entry name" value="Cytidine_deaminase-like"/>
</dbReference>
<evidence type="ECO:0000313" key="2">
    <source>
        <dbReference type="Proteomes" id="UP001220010"/>
    </source>
</evidence>
<dbReference type="Gene3D" id="3.40.140.20">
    <property type="match status" value="2"/>
</dbReference>
<keyword evidence="2" id="KW-1185">Reference proteome</keyword>
<evidence type="ECO:0000313" key="1">
    <source>
        <dbReference type="EMBL" id="MDF0590344.1"/>
    </source>
</evidence>
<dbReference type="RefSeq" id="WP_316966095.1">
    <property type="nucleotide sequence ID" value="NZ_JARFPK010000011.1"/>
</dbReference>
<comment type="caution">
    <text evidence="1">The sequence shown here is derived from an EMBL/GenBank/DDBJ whole genome shotgun (WGS) entry which is preliminary data.</text>
</comment>
<proteinExistence type="predicted"/>
<dbReference type="SUPFAM" id="SSF53927">
    <property type="entry name" value="Cytidine deaminase-like"/>
    <property type="match status" value="1"/>
</dbReference>
<dbReference type="InterPro" id="IPR002695">
    <property type="entry name" value="PurH-like"/>
</dbReference>
<dbReference type="Pfam" id="PF01808">
    <property type="entry name" value="AICARFT_IMPCHas"/>
    <property type="match status" value="1"/>
</dbReference>
<dbReference type="PANTHER" id="PTHR11692:SF0">
    <property type="entry name" value="BIFUNCTIONAL PURINE BIOSYNTHESIS PROTEIN ATIC"/>
    <property type="match status" value="1"/>
</dbReference>
<reference evidence="1 2" key="1">
    <citation type="submission" date="2023-03" db="EMBL/GenBank/DDBJ databases">
        <title>WGS of Methanotrichaceae archaeon Mx.</title>
        <authorList>
            <person name="Sorokin D.Y."/>
            <person name="Merkel A.Y."/>
        </authorList>
    </citation>
    <scope>NUCLEOTIDE SEQUENCE [LARGE SCALE GENOMIC DNA]</scope>
    <source>
        <strain evidence="1 2">Mx</strain>
    </source>
</reference>
<accession>A0ABT5X6L8</accession>
<sequence length="458" mass="49848">MQIRQVVVLASESSEMKDFLSRMVERGVAVQRSRPAEVLKEIASVGGGGWGGADRLVLCDQSFCSTPLGSAVVMGAIEGGSAVLIGSEKFGMVLDEITAGADLSEGVRRALASEAIYRSISRDAERLAVLQAESPRYLVHAYEKVQDLRYGENWHQKASLYSKPDGFGLHRASKLSGKEMSYNNVVDAEATLEMLVDLVEYDGVKEDRTLSVIVKHANPCGVAYGQDGVEAYRRALSTDPKSAFGGVMGFSEPVGVDLAEEMRDHFIEVLLAPGYDPEALAILREKPNRRILDVTELLEGRDLLYQGSQSKSVFAGLLVQDYDRGDILEWRVVTERGPTPAETMALRFAWKVAKYVKSNALVYATANQTVGIGSGQVSRVDSARFGAEKAEEHGMDTRGTVAATDSFFPFRDGLDRTFKAGATAVVHPGGSIRDAEVIEAADEHGMAMVFTAMRHFRH</sequence>
<name>A0ABT5X6L8_9EURY</name>
<dbReference type="PANTHER" id="PTHR11692">
    <property type="entry name" value="BIFUNCTIONAL PURINE BIOSYNTHESIS PROTEIN PURH"/>
    <property type="match status" value="1"/>
</dbReference>